<dbReference type="Pfam" id="PF00122">
    <property type="entry name" value="E1-E2_ATPase"/>
    <property type="match status" value="1"/>
</dbReference>
<keyword evidence="3 8" id="KW-0812">Transmembrane</keyword>
<dbReference type="NCBIfam" id="TIGR01494">
    <property type="entry name" value="ATPase_P-type"/>
    <property type="match status" value="1"/>
</dbReference>
<feature type="transmembrane region" description="Helical" evidence="8">
    <location>
        <begin position="311"/>
        <end position="332"/>
    </location>
</feature>
<dbReference type="CDD" id="cd00371">
    <property type="entry name" value="HMA"/>
    <property type="match status" value="1"/>
</dbReference>
<accession>O67432</accession>
<dbReference type="HOGENOM" id="CLU_001771_0_3_0"/>
<evidence type="ECO:0000313" key="11">
    <source>
        <dbReference type="Proteomes" id="UP000000798"/>
    </source>
</evidence>
<evidence type="ECO:0000256" key="1">
    <source>
        <dbReference type="ARBA" id="ARBA00004370"/>
    </source>
</evidence>
<reference evidence="10 11" key="1">
    <citation type="journal article" date="1998" name="Nature">
        <title>The complete genome of the hyperthermophilic bacterium Aquifex aeolicus.</title>
        <authorList>
            <person name="Deckert G."/>
            <person name="Warren P.V."/>
            <person name="Gaasterland T."/>
            <person name="Young W.G."/>
            <person name="Lenox A.L."/>
            <person name="Graham D.E."/>
            <person name="Overbeek R."/>
            <person name="Snead M.A."/>
            <person name="Keller M."/>
            <person name="Aujay M."/>
            <person name="Huber R."/>
            <person name="Feldman R.A."/>
            <person name="Short J.M."/>
            <person name="Olson G.J."/>
            <person name="Swanson R.V."/>
        </authorList>
    </citation>
    <scope>NUCLEOTIDE SEQUENCE [LARGE SCALE GENOMIC DNA]</scope>
    <source>
        <strain evidence="10 11">VF5</strain>
    </source>
</reference>
<dbReference type="NCBIfam" id="TIGR01525">
    <property type="entry name" value="ATPase-IB_hvy"/>
    <property type="match status" value="1"/>
</dbReference>
<dbReference type="Pfam" id="PF00403">
    <property type="entry name" value="HMA"/>
    <property type="match status" value="1"/>
</dbReference>
<dbReference type="GO" id="GO:0010273">
    <property type="term" value="P:detoxification of copper ion"/>
    <property type="evidence" value="ECO:0000318"/>
    <property type="project" value="GO_Central"/>
</dbReference>
<feature type="transmembrane region" description="Helical" evidence="8">
    <location>
        <begin position="75"/>
        <end position="95"/>
    </location>
</feature>
<dbReference type="EMBL" id="AE000657">
    <property type="protein sequence ID" value="AAC07388.1"/>
    <property type="molecule type" value="Genomic_DNA"/>
</dbReference>
<evidence type="ECO:0000256" key="4">
    <source>
        <dbReference type="ARBA" id="ARBA00022723"/>
    </source>
</evidence>
<dbReference type="Gene3D" id="3.40.50.1000">
    <property type="entry name" value="HAD superfamily/HAD-like"/>
    <property type="match status" value="2"/>
</dbReference>
<dbReference type="InterPro" id="IPR017969">
    <property type="entry name" value="Heavy-metal-associated_CS"/>
</dbReference>
<dbReference type="GO" id="GO:0019829">
    <property type="term" value="F:ATPase-coupled monoatomic cation transmembrane transporter activity"/>
    <property type="evidence" value="ECO:0007669"/>
    <property type="project" value="InterPro"/>
</dbReference>
<keyword evidence="7 8" id="KW-0472">Membrane</keyword>
<dbReference type="OrthoDB" id="9779at2"/>
<dbReference type="PRINTS" id="PR00119">
    <property type="entry name" value="CATATPASE"/>
</dbReference>
<dbReference type="InterPro" id="IPR023299">
    <property type="entry name" value="ATPase_P-typ_cyto_dom_N"/>
</dbReference>
<evidence type="ECO:0000313" key="10">
    <source>
        <dbReference type="EMBL" id="AAC07388.1"/>
    </source>
</evidence>
<dbReference type="PROSITE" id="PS00154">
    <property type="entry name" value="ATPASE_E1_E2"/>
    <property type="match status" value="1"/>
</dbReference>
<evidence type="ECO:0000256" key="2">
    <source>
        <dbReference type="ARBA" id="ARBA00006024"/>
    </source>
</evidence>
<dbReference type="GO" id="GO:0005886">
    <property type="term" value="C:plasma membrane"/>
    <property type="evidence" value="ECO:0000318"/>
    <property type="project" value="GO_Central"/>
</dbReference>
<dbReference type="InterPro" id="IPR008250">
    <property type="entry name" value="ATPase_P-typ_transduc_dom_A_sf"/>
</dbReference>
<dbReference type="PANTHER" id="PTHR46594">
    <property type="entry name" value="P-TYPE CATION-TRANSPORTING ATPASE"/>
    <property type="match status" value="1"/>
</dbReference>
<name>O67432_AQUAE</name>
<dbReference type="Gene3D" id="2.70.150.10">
    <property type="entry name" value="Calcium-transporting ATPase, cytoplasmic transduction domain A"/>
    <property type="match status" value="1"/>
</dbReference>
<dbReference type="InterPro" id="IPR001757">
    <property type="entry name" value="P_typ_ATPase"/>
</dbReference>
<dbReference type="Gene3D" id="3.30.70.100">
    <property type="match status" value="1"/>
</dbReference>
<organism evidence="10 11">
    <name type="scientific">Aquifex aeolicus (strain VF5)</name>
    <dbReference type="NCBI Taxonomy" id="224324"/>
    <lineage>
        <taxon>Bacteria</taxon>
        <taxon>Pseudomonadati</taxon>
        <taxon>Aquificota</taxon>
        <taxon>Aquificia</taxon>
        <taxon>Aquificales</taxon>
        <taxon>Aquificaceae</taxon>
        <taxon>Aquifex</taxon>
    </lineage>
</organism>
<dbReference type="SUPFAM" id="SSF81665">
    <property type="entry name" value="Calcium ATPase, transmembrane domain M"/>
    <property type="match status" value="1"/>
</dbReference>
<keyword evidence="8" id="KW-1003">Cell membrane</keyword>
<evidence type="ECO:0000256" key="7">
    <source>
        <dbReference type="ARBA" id="ARBA00023136"/>
    </source>
</evidence>
<dbReference type="SUPFAM" id="SSF55008">
    <property type="entry name" value="HMA, heavy metal-associated domain"/>
    <property type="match status" value="1"/>
</dbReference>
<dbReference type="GO" id="GO:0016887">
    <property type="term" value="F:ATP hydrolysis activity"/>
    <property type="evidence" value="ECO:0007669"/>
    <property type="project" value="InterPro"/>
</dbReference>
<dbReference type="InterPro" id="IPR018303">
    <property type="entry name" value="ATPase_P-typ_P_site"/>
</dbReference>
<dbReference type="SUPFAM" id="SSF56784">
    <property type="entry name" value="HAD-like"/>
    <property type="match status" value="1"/>
</dbReference>
<gene>
    <name evidence="10" type="primary">ctrA2</name>
    <name evidence="10" type="ordered locus">aq_1445</name>
</gene>
<dbReference type="PIR" id="F70425">
    <property type="entry name" value="F70425"/>
</dbReference>
<keyword evidence="4 8" id="KW-0479">Metal-binding</keyword>
<dbReference type="InterPro" id="IPR006121">
    <property type="entry name" value="HMA_dom"/>
</dbReference>
<feature type="transmembrane region" description="Helical" evidence="8">
    <location>
        <begin position="344"/>
        <end position="369"/>
    </location>
</feature>
<dbReference type="InterPro" id="IPR023214">
    <property type="entry name" value="HAD_sf"/>
</dbReference>
<dbReference type="InParanoid" id="O67432"/>
<dbReference type="InterPro" id="IPR059000">
    <property type="entry name" value="ATPase_P-type_domA"/>
</dbReference>
<dbReference type="PROSITE" id="PS50846">
    <property type="entry name" value="HMA_2"/>
    <property type="match status" value="1"/>
</dbReference>
<dbReference type="InterPro" id="IPR036163">
    <property type="entry name" value="HMA_dom_sf"/>
</dbReference>
<keyword evidence="11" id="KW-1185">Reference proteome</keyword>
<evidence type="ECO:0000256" key="3">
    <source>
        <dbReference type="ARBA" id="ARBA00022692"/>
    </source>
</evidence>
<evidence type="ECO:0000256" key="5">
    <source>
        <dbReference type="ARBA" id="ARBA00022967"/>
    </source>
</evidence>
<dbReference type="TCDB" id="3.A.3.5.21">
    <property type="family name" value="the p-type atpase (p-atpase) superfamily"/>
</dbReference>
<dbReference type="STRING" id="224324.aq_1445"/>
<dbReference type="InterPro" id="IPR036412">
    <property type="entry name" value="HAD-like_sf"/>
</dbReference>
<dbReference type="NCBIfam" id="TIGR01512">
    <property type="entry name" value="ATPase-IB2_Cd"/>
    <property type="match status" value="1"/>
</dbReference>
<feature type="transmembrane region" description="Helical" evidence="8">
    <location>
        <begin position="628"/>
        <end position="647"/>
    </location>
</feature>
<dbReference type="PRINTS" id="PR00943">
    <property type="entry name" value="CUATPASE"/>
</dbReference>
<dbReference type="PANTHER" id="PTHR46594:SF4">
    <property type="entry name" value="P-TYPE CATION-TRANSPORTING ATPASE"/>
    <property type="match status" value="1"/>
</dbReference>
<protein>
    <submittedName>
        <fullName evidence="10">Cation transporting ATPase (E1-E2 family)</fullName>
    </submittedName>
</protein>
<keyword evidence="6 8" id="KW-1133">Transmembrane helix</keyword>
<comment type="subcellular location">
    <subcellularLocation>
        <location evidence="8">Cell membrane</location>
    </subcellularLocation>
    <subcellularLocation>
        <location evidence="1">Membrane</location>
    </subcellularLocation>
</comment>
<dbReference type="Pfam" id="PF00702">
    <property type="entry name" value="Hydrolase"/>
    <property type="match status" value="1"/>
</dbReference>
<dbReference type="InterPro" id="IPR027256">
    <property type="entry name" value="P-typ_ATPase_IB"/>
</dbReference>
<dbReference type="NCBIfam" id="TIGR01511">
    <property type="entry name" value="ATPase-IB1_Cu"/>
    <property type="match status" value="1"/>
</dbReference>
<dbReference type="CDD" id="cd02079">
    <property type="entry name" value="P-type_ATPase_HM"/>
    <property type="match status" value="1"/>
</dbReference>
<keyword evidence="5" id="KW-1278">Translocase</keyword>
<dbReference type="InterPro" id="IPR023298">
    <property type="entry name" value="ATPase_P-typ_TM_dom_sf"/>
</dbReference>
<sequence length="679" mass="75717">MRKAFKVYGMSCVNCARAIEITLKRTEGVKNVNVSFELGRVEVEFDEDLISEEEIVKKIEELGYSVERKKDYDKLFLGLGVLSSLFFLVGMFFTFPLKYELQFLLSSIVQFTAGWKFYRGAYSSLKKGIGSMDTLVALGTTGAYVYSVLSYFNLINSTPFFETNVFLITFVRLGKFIEEKAKERAVKGLKELVNLSFRKVKVLEGEKEVEKNVREVFKGEKVVYRSGEQILLDGVIIKGEGLVNEAVITGEPVPILKKEGDEVYSGSVLEKGYIITKVTKTFESSFINTMKKLVEESLKEKPKIQRISDKVSHYFVLFVVILSVITFLTWFIKTGEINRAVQFSLAVLVVSCPCAFGIAVPLAVSVGIYKAVKRGILPKKGTIFEVAPKVDTVIFDKTGTLTEGKLKVKEINVPEKYFDVLYSMENYSNHPVAKAVREYLKPYVKREAKLEGCEEILGVGVRCGEFIAGKAELWGKNSQNGVIRVGFGTKDKLIGEIILEDSVRKEAKEVVEFLKGKGINVILLTGDTKENAQRIAKELGIKEVIANVKPEEKLKVVKELQEKGRKVCMVGDGVNDAPALAQSDLGIAVAEGTDLAKLSGDVVIHKLSSLPQVFTLSERVYRKIKENFFWAFAYNVTFIPIAAGVLWSKGIYLKPEFAGLLMALSSVSVVLNTLRLLKD</sequence>
<dbReference type="BRENDA" id="7.2.2.9">
    <property type="organism ID" value="396"/>
</dbReference>
<dbReference type="EnsemblBacteria" id="AAC07388">
    <property type="protein sequence ID" value="AAC07388"/>
    <property type="gene ID" value="aq_1445"/>
</dbReference>
<dbReference type="Proteomes" id="UP000000798">
    <property type="component" value="Chromosome"/>
</dbReference>
<dbReference type="GO" id="GO:0005507">
    <property type="term" value="F:copper ion binding"/>
    <property type="evidence" value="ECO:0000318"/>
    <property type="project" value="GO_Central"/>
</dbReference>
<dbReference type="RefSeq" id="WP_010880935.1">
    <property type="nucleotide sequence ID" value="NC_000918.1"/>
</dbReference>
<keyword evidence="8" id="KW-0547">Nucleotide-binding</keyword>
<evidence type="ECO:0000256" key="6">
    <source>
        <dbReference type="ARBA" id="ARBA00022989"/>
    </source>
</evidence>
<feature type="transmembrane region" description="Helical" evidence="8">
    <location>
        <begin position="659"/>
        <end position="677"/>
    </location>
</feature>
<dbReference type="AlphaFoldDB" id="O67432"/>
<dbReference type="Gene3D" id="1.20.1110.10">
    <property type="entry name" value="Calcium-transporting ATPase, transmembrane domain"/>
    <property type="match status" value="1"/>
</dbReference>
<dbReference type="SUPFAM" id="SSF81653">
    <property type="entry name" value="Calcium ATPase, transduction domain A"/>
    <property type="match status" value="1"/>
</dbReference>
<dbReference type="SUPFAM" id="SSF81660">
    <property type="entry name" value="Metal cation-transporting ATPase, ATP-binding domain N"/>
    <property type="match status" value="1"/>
</dbReference>
<proteinExistence type="inferred from homology"/>
<dbReference type="GO" id="GO:0030001">
    <property type="term" value="P:metal ion transport"/>
    <property type="evidence" value="ECO:0007669"/>
    <property type="project" value="UniProtKB-ARBA"/>
</dbReference>
<dbReference type="GO" id="GO:0055085">
    <property type="term" value="P:transmembrane transport"/>
    <property type="evidence" value="ECO:0000318"/>
    <property type="project" value="GO_Central"/>
</dbReference>
<feature type="domain" description="HMA" evidence="9">
    <location>
        <begin position="1"/>
        <end position="67"/>
    </location>
</feature>
<comment type="similarity">
    <text evidence="2 8">Belongs to the cation transport ATPase (P-type) (TC 3.A.3) family. Type IB subfamily.</text>
</comment>
<keyword evidence="8" id="KW-0067">ATP-binding</keyword>
<dbReference type="eggNOG" id="COG2217">
    <property type="taxonomic scope" value="Bacteria"/>
</dbReference>
<dbReference type="KEGG" id="aae:aq_1445"/>
<evidence type="ECO:0000259" key="9">
    <source>
        <dbReference type="PROSITE" id="PS50846"/>
    </source>
</evidence>
<dbReference type="FunFam" id="3.30.70.100:FF:000001">
    <property type="entry name" value="ATPase copper transporting beta"/>
    <property type="match status" value="1"/>
</dbReference>
<evidence type="ECO:0000256" key="8">
    <source>
        <dbReference type="RuleBase" id="RU362081"/>
    </source>
</evidence>
<dbReference type="GO" id="GO:0005524">
    <property type="term" value="F:ATP binding"/>
    <property type="evidence" value="ECO:0007669"/>
    <property type="project" value="UniProtKB-UniRule"/>
</dbReference>
<dbReference type="PROSITE" id="PS01047">
    <property type="entry name" value="HMA_1"/>
    <property type="match status" value="1"/>
</dbReference>